<proteinExistence type="predicted"/>
<protein>
    <submittedName>
        <fullName evidence="1">DUF1292 domain-containing protein</fullName>
    </submittedName>
</protein>
<gene>
    <name evidence="1" type="ORF">JKK62_12010</name>
</gene>
<name>A0A935C2R6_9FIRM</name>
<dbReference type="RefSeq" id="WP_201428101.1">
    <property type="nucleotide sequence ID" value="NZ_JAEQMG010000127.1"/>
</dbReference>
<comment type="caution">
    <text evidence="1">The sequence shown here is derived from an EMBL/GenBank/DDBJ whole genome shotgun (WGS) entry which is preliminary data.</text>
</comment>
<organism evidence="1 2">
    <name type="scientific">Ruminococcus difficilis</name>
    <dbReference type="NCBI Taxonomy" id="2763069"/>
    <lineage>
        <taxon>Bacteria</taxon>
        <taxon>Bacillati</taxon>
        <taxon>Bacillota</taxon>
        <taxon>Clostridia</taxon>
        <taxon>Eubacteriales</taxon>
        <taxon>Oscillospiraceae</taxon>
        <taxon>Ruminococcus</taxon>
    </lineage>
</organism>
<accession>A0A935C2R6</accession>
<evidence type="ECO:0000313" key="1">
    <source>
        <dbReference type="EMBL" id="MBK6089356.1"/>
    </source>
</evidence>
<reference evidence="1" key="1">
    <citation type="submission" date="2021-01" db="EMBL/GenBank/DDBJ databases">
        <title>Genome public.</title>
        <authorList>
            <person name="Liu C."/>
            <person name="Sun Q."/>
        </authorList>
    </citation>
    <scope>NUCLEOTIDE SEQUENCE</scope>
    <source>
        <strain evidence="1">M6</strain>
    </source>
</reference>
<dbReference type="InterPro" id="IPR009711">
    <property type="entry name" value="UPF0473"/>
</dbReference>
<keyword evidence="2" id="KW-1185">Reference proteome</keyword>
<sequence>MLNNEDFAEEEYEAEIITLEDDLGNEKDFEFLDVVEYDGDEYIILLPVAEEEQNEVMILRIDSVDDETENYVGIDDEETLQKVFDIFKERYKDDYDFE</sequence>
<evidence type="ECO:0000313" key="2">
    <source>
        <dbReference type="Proteomes" id="UP000633365"/>
    </source>
</evidence>
<dbReference type="EMBL" id="JAEQMG010000127">
    <property type="protein sequence ID" value="MBK6089356.1"/>
    <property type="molecule type" value="Genomic_DNA"/>
</dbReference>
<dbReference type="Proteomes" id="UP000633365">
    <property type="component" value="Unassembled WGS sequence"/>
</dbReference>
<dbReference type="Pfam" id="PF06949">
    <property type="entry name" value="DUF1292"/>
    <property type="match status" value="1"/>
</dbReference>
<dbReference type="AlphaFoldDB" id="A0A935C2R6"/>